<dbReference type="Pfam" id="PF17862">
    <property type="entry name" value="AAA_lid_3"/>
    <property type="match status" value="1"/>
</dbReference>
<dbReference type="GO" id="GO:0046872">
    <property type="term" value="F:metal ion binding"/>
    <property type="evidence" value="ECO:0007669"/>
    <property type="project" value="UniProtKB-KW"/>
</dbReference>
<evidence type="ECO:0000256" key="4">
    <source>
        <dbReference type="ARBA" id="ARBA00023049"/>
    </source>
</evidence>
<dbReference type="RefSeq" id="WP_023791940.1">
    <property type="nucleotide sequence ID" value="NC_023003.1"/>
</dbReference>
<dbReference type="InterPro" id="IPR003593">
    <property type="entry name" value="AAA+_ATPase"/>
</dbReference>
<keyword evidence="3" id="KW-0862">Zinc</keyword>
<evidence type="ECO:0000256" key="5">
    <source>
        <dbReference type="RuleBase" id="RU003651"/>
    </source>
</evidence>
<protein>
    <submittedName>
        <fullName evidence="7">ATP-dependent Zn protease</fullName>
    </submittedName>
</protein>
<accession>V6DG58</accession>
<dbReference type="InterPro" id="IPR027417">
    <property type="entry name" value="P-loop_NTPase"/>
</dbReference>
<dbReference type="Gene3D" id="1.10.8.60">
    <property type="match status" value="1"/>
</dbReference>
<keyword evidence="4" id="KW-0378">Hydrolase</keyword>
<gene>
    <name evidence="7" type="primary">ftsH_5</name>
    <name evidence="7" type="ORF">BABL1_gene_434</name>
</gene>
<dbReference type="Proteomes" id="UP000018769">
    <property type="component" value="Chromosome I"/>
</dbReference>
<dbReference type="GO" id="GO:0005524">
    <property type="term" value="F:ATP binding"/>
    <property type="evidence" value="ECO:0007669"/>
    <property type="project" value="UniProtKB-KW"/>
</dbReference>
<dbReference type="AlphaFoldDB" id="V6DG58"/>
<dbReference type="eggNOG" id="COG0465">
    <property type="taxonomic scope" value="Bacteria"/>
</dbReference>
<dbReference type="Gene3D" id="3.40.50.300">
    <property type="entry name" value="P-loop containing nucleotide triphosphate hydrolases"/>
    <property type="match status" value="1"/>
</dbReference>
<dbReference type="SMART" id="SM00382">
    <property type="entry name" value="AAA"/>
    <property type="match status" value="1"/>
</dbReference>
<keyword evidence="5" id="KW-0067">ATP-binding</keyword>
<dbReference type="PATRIC" id="fig|673862.3.peg.467"/>
<dbReference type="GO" id="GO:0008237">
    <property type="term" value="F:metallopeptidase activity"/>
    <property type="evidence" value="ECO:0007669"/>
    <property type="project" value="UniProtKB-KW"/>
</dbReference>
<name>V6DG58_9BACT</name>
<dbReference type="OrthoDB" id="9809379at2"/>
<reference evidence="7 8" key="1">
    <citation type="journal article" date="2015" name="Biol. Direct">
        <title>Babela massiliensis, a representative of a widespread bacterial phylum with unusual adaptations to parasitism in amoebae.</title>
        <authorList>
            <person name="Pagnier I."/>
            <person name="Yutin N."/>
            <person name="Croce O."/>
            <person name="Makarova K.S."/>
            <person name="Wolf Y.I."/>
            <person name="Benamar S."/>
            <person name="Raoult D."/>
            <person name="Koonin E.V."/>
            <person name="La Scola B."/>
        </authorList>
    </citation>
    <scope>NUCLEOTIDE SEQUENCE [LARGE SCALE GENOMIC DNA]</scope>
    <source>
        <strain evidence="8">BABL1</strain>
    </source>
</reference>
<dbReference type="GO" id="GO:0016887">
    <property type="term" value="F:ATP hydrolysis activity"/>
    <property type="evidence" value="ECO:0007669"/>
    <property type="project" value="InterPro"/>
</dbReference>
<dbReference type="InterPro" id="IPR003959">
    <property type="entry name" value="ATPase_AAA_core"/>
</dbReference>
<dbReference type="SUPFAM" id="SSF52540">
    <property type="entry name" value="P-loop containing nucleoside triphosphate hydrolases"/>
    <property type="match status" value="1"/>
</dbReference>
<evidence type="ECO:0000259" key="6">
    <source>
        <dbReference type="SMART" id="SM00382"/>
    </source>
</evidence>
<evidence type="ECO:0000256" key="2">
    <source>
        <dbReference type="ARBA" id="ARBA00022723"/>
    </source>
</evidence>
<dbReference type="GO" id="GO:0006508">
    <property type="term" value="P:proteolysis"/>
    <property type="evidence" value="ECO:0007669"/>
    <property type="project" value="UniProtKB-KW"/>
</dbReference>
<evidence type="ECO:0000256" key="3">
    <source>
        <dbReference type="ARBA" id="ARBA00022833"/>
    </source>
</evidence>
<sequence>MIKKSLLFIISCSLIIQKNSNAFILEMLTDLYAIRQALDEMNKQNRDALLNNVKRLVIPEQAGENPNNYSFASMDKIDIKRNGQSVFTFKDLGGHIPEDIREIIDFLKFPEKFRRVGAIMPRGILLVGPPGTGKTSIARAIAGEADAEFFNESASAFIEIYVGVGPKKIRELFENARKSVKIGPRKKAIIFIDELDAIGGSRGGEQNSEYRNTLNELLNQMDGFNSDNSILVIAATNTPDHIDAALKRPGRFDRIVEIGLPNEESRLDILDLYCRKIARDQSIDLKKIASATRGFSAAELKNLVNEAAVRAAREEALSVTATHFESALKDMINRRRRNNHQPFSKL</sequence>
<keyword evidence="8" id="KW-1185">Reference proteome</keyword>
<dbReference type="Pfam" id="PF00004">
    <property type="entry name" value="AAA"/>
    <property type="match status" value="1"/>
</dbReference>
<keyword evidence="2" id="KW-0479">Metal-binding</keyword>
<evidence type="ECO:0000256" key="1">
    <source>
        <dbReference type="ARBA" id="ARBA00001947"/>
    </source>
</evidence>
<dbReference type="PANTHER" id="PTHR23076:SF97">
    <property type="entry name" value="ATP-DEPENDENT ZINC METALLOPROTEASE YME1L1"/>
    <property type="match status" value="1"/>
</dbReference>
<feature type="domain" description="AAA+ ATPase" evidence="6">
    <location>
        <begin position="120"/>
        <end position="262"/>
    </location>
</feature>
<dbReference type="PROSITE" id="PS00674">
    <property type="entry name" value="AAA"/>
    <property type="match status" value="1"/>
</dbReference>
<dbReference type="FunFam" id="3.40.50.300:FF:002568">
    <property type="entry name" value="Cell division protein (FtsH)"/>
    <property type="match status" value="1"/>
</dbReference>
<dbReference type="InterPro" id="IPR003960">
    <property type="entry name" value="ATPase_AAA_CS"/>
</dbReference>
<evidence type="ECO:0000313" key="7">
    <source>
        <dbReference type="EMBL" id="CDK30582.1"/>
    </source>
</evidence>
<evidence type="ECO:0000313" key="8">
    <source>
        <dbReference type="Proteomes" id="UP000018769"/>
    </source>
</evidence>
<dbReference type="PANTHER" id="PTHR23076">
    <property type="entry name" value="METALLOPROTEASE M41 FTSH"/>
    <property type="match status" value="1"/>
</dbReference>
<comment type="similarity">
    <text evidence="5">Belongs to the AAA ATPase family.</text>
</comment>
<keyword evidence="7" id="KW-0645">Protease</keyword>
<keyword evidence="5" id="KW-0547">Nucleotide-binding</keyword>
<dbReference type="STRING" id="673862.BABL1_gene_434"/>
<dbReference type="InterPro" id="IPR041569">
    <property type="entry name" value="AAA_lid_3"/>
</dbReference>
<dbReference type="HOGENOM" id="CLU_000688_21_3_7"/>
<comment type="cofactor">
    <cofactor evidence="1">
        <name>Zn(2+)</name>
        <dbReference type="ChEBI" id="CHEBI:29105"/>
    </cofactor>
</comment>
<organism evidence="7 8">
    <name type="scientific">Candidatus Babela massiliensis</name>
    <dbReference type="NCBI Taxonomy" id="673862"/>
    <lineage>
        <taxon>Bacteria</taxon>
        <taxon>Candidatus Babelota</taxon>
        <taxon>Candidatus Babeliae</taxon>
        <taxon>Candidatus Babeliales</taxon>
        <taxon>Candidatus Babeliaceae</taxon>
        <taxon>Candidatus Babela</taxon>
    </lineage>
</organism>
<dbReference type="KEGG" id="dpb:BABL1_gene_434"/>
<dbReference type="GO" id="GO:0004176">
    <property type="term" value="F:ATP-dependent peptidase activity"/>
    <property type="evidence" value="ECO:0007669"/>
    <property type="project" value="TreeGrafter"/>
</dbReference>
<dbReference type="EMBL" id="HG793133">
    <property type="protein sequence ID" value="CDK30582.1"/>
    <property type="molecule type" value="Genomic_DNA"/>
</dbReference>
<proteinExistence type="inferred from homology"/>
<keyword evidence="4" id="KW-0482">Metalloprotease</keyword>